<dbReference type="PATRIC" id="fig|523844.20.peg.1307"/>
<name>A0A0E3NE54_METTT</name>
<evidence type="ECO:0000313" key="2">
    <source>
        <dbReference type="Proteomes" id="UP000066529"/>
    </source>
</evidence>
<reference evidence="1 2" key="1">
    <citation type="submission" date="2014-07" db="EMBL/GenBank/DDBJ databases">
        <title>Methanogenic archaea and the global carbon cycle.</title>
        <authorList>
            <person name="Henriksen J.R."/>
            <person name="Luke J."/>
            <person name="Reinhart S."/>
            <person name="Benedict M.N."/>
            <person name="Youngblut N.D."/>
            <person name="Metcalf M.E."/>
            <person name="Whitaker R.J."/>
            <person name="Metcalf W.W."/>
        </authorList>
    </citation>
    <scope>NUCLEOTIDE SEQUENCE [LARGE SCALE GENOMIC DNA]</scope>
    <source>
        <strain evidence="2">ATCC 43570 / DSM 1825 / OCM 12 / VKM B-1830 / TM-1</strain>
    </source>
</reference>
<dbReference type="Gene3D" id="3.40.50.150">
    <property type="entry name" value="Vaccinia Virus protein VP39"/>
    <property type="match status" value="1"/>
</dbReference>
<proteinExistence type="predicted"/>
<evidence type="ECO:0008006" key="3">
    <source>
        <dbReference type="Google" id="ProtNLM"/>
    </source>
</evidence>
<dbReference type="KEGG" id="mthr:MSTHT_1024"/>
<accession>A0A0E3NE54</accession>
<dbReference type="InterPro" id="IPR029063">
    <property type="entry name" value="SAM-dependent_MTases_sf"/>
</dbReference>
<dbReference type="SUPFAM" id="SSF53335">
    <property type="entry name" value="S-adenosyl-L-methionine-dependent methyltransferases"/>
    <property type="match status" value="1"/>
</dbReference>
<evidence type="ECO:0000313" key="1">
    <source>
        <dbReference type="EMBL" id="AKB12782.1"/>
    </source>
</evidence>
<dbReference type="AlphaFoldDB" id="A0A0E3NE54"/>
<protein>
    <recommendedName>
        <fullName evidence="3">Methyltransferase domain-containing protein</fullName>
    </recommendedName>
</protein>
<dbReference type="HOGENOM" id="CLU_091230_0_0_2"/>
<organism evidence="1 2">
    <name type="scientific">Methanosarcina thermophila (strain ATCC 43570 / DSM 1825 / OCM 12 / VKM B-1830 / TM-1)</name>
    <dbReference type="NCBI Taxonomy" id="523844"/>
    <lineage>
        <taxon>Archaea</taxon>
        <taxon>Methanobacteriati</taxon>
        <taxon>Methanobacteriota</taxon>
        <taxon>Stenosarchaea group</taxon>
        <taxon>Methanomicrobia</taxon>
        <taxon>Methanosarcinales</taxon>
        <taxon>Methanosarcinaceae</taxon>
        <taxon>Methanosarcina</taxon>
    </lineage>
</organism>
<dbReference type="Proteomes" id="UP000066529">
    <property type="component" value="Chromosome"/>
</dbReference>
<gene>
    <name evidence="1" type="ORF">MSTHT_1024</name>
</gene>
<dbReference type="EMBL" id="CP009501">
    <property type="protein sequence ID" value="AKB12782.1"/>
    <property type="molecule type" value="Genomic_DNA"/>
</dbReference>
<sequence>MLFEAEKKIWEKNYKNVDLFLADDKTVWDKLNSSFDRITASQVVQYLTPEQIDAFVNNACSHLNEGGKIIFFDIIDPRLYPLWKMGWFSQNFKLWKTLPKAGIGSIKQLSAILRNRPRDIIGNSHSPLPD</sequence>